<dbReference type="GO" id="GO:0000049">
    <property type="term" value="F:tRNA binding"/>
    <property type="evidence" value="ECO:0007669"/>
    <property type="project" value="UniProtKB-UniRule"/>
</dbReference>
<evidence type="ECO:0000256" key="6">
    <source>
        <dbReference type="ARBA" id="ARBA00022840"/>
    </source>
</evidence>
<dbReference type="GO" id="GO:1990883">
    <property type="term" value="F:18S rRNA cytidine N-acetyltransferase activity"/>
    <property type="evidence" value="ECO:0007669"/>
    <property type="project" value="TreeGrafter"/>
</dbReference>
<dbReference type="PANTHER" id="PTHR10925">
    <property type="entry name" value="N-ACETYLTRANSFERASE 10"/>
    <property type="match status" value="1"/>
</dbReference>
<name>A0A1C7FGH0_9VIBR</name>
<evidence type="ECO:0000256" key="9">
    <source>
        <dbReference type="HAMAP-Rule" id="MF_01886"/>
    </source>
</evidence>
<feature type="binding site" evidence="9">
    <location>
        <position position="352"/>
    </location>
    <ligand>
        <name>ATP</name>
        <dbReference type="ChEBI" id="CHEBI:30616"/>
    </ligand>
</feature>
<keyword evidence="8 9" id="KW-0012">Acyltransferase</keyword>
<comment type="similarity">
    <text evidence="9">Belongs to the TmcA family.</text>
</comment>
<keyword evidence="1 9" id="KW-0963">Cytoplasm</keyword>
<keyword evidence="4 9" id="KW-0819">tRNA processing</keyword>
<evidence type="ECO:0000256" key="5">
    <source>
        <dbReference type="ARBA" id="ARBA00022741"/>
    </source>
</evidence>
<dbReference type="PATRIC" id="fig|45658.7.peg.3962"/>
<dbReference type="EC" id="2.3.1.193" evidence="9"/>
<comment type="function">
    <text evidence="9">Catalyzes the formation of N(4)-acetylcytidine (ac(4)C) at the wobble position of tRNA(Met), by using acetyl-CoA as an acetyl donor and ATP (or GTP).</text>
</comment>
<dbReference type="GO" id="GO:0005737">
    <property type="term" value="C:cytoplasm"/>
    <property type="evidence" value="ECO:0007669"/>
    <property type="project" value="UniProtKB-SubCell"/>
</dbReference>
<dbReference type="Gene3D" id="3.40.630.30">
    <property type="match status" value="1"/>
</dbReference>
<dbReference type="GeneID" id="96874199"/>
<dbReference type="SUPFAM" id="SSF55729">
    <property type="entry name" value="Acyl-CoA N-acyltransferases (Nat)"/>
    <property type="match status" value="1"/>
</dbReference>
<feature type="binding site" evidence="9">
    <location>
        <begin position="496"/>
        <end position="498"/>
    </location>
    <ligand>
        <name>acetyl-CoA</name>
        <dbReference type="ChEBI" id="CHEBI:57288"/>
    </ligand>
</feature>
<dbReference type="EMBL" id="CP016415">
    <property type="protein sequence ID" value="ANU39031.1"/>
    <property type="molecule type" value="Genomic_DNA"/>
</dbReference>
<dbReference type="GO" id="GO:0051391">
    <property type="term" value="P:tRNA acetylation"/>
    <property type="evidence" value="ECO:0007669"/>
    <property type="project" value="UniProtKB-UniRule"/>
</dbReference>
<dbReference type="InterPro" id="IPR032672">
    <property type="entry name" value="TmcA/NAT10/Kre33"/>
</dbReference>
<dbReference type="InterPro" id="IPR016181">
    <property type="entry name" value="Acyl_CoA_acyltransferase"/>
</dbReference>
<dbReference type="PANTHER" id="PTHR10925:SF5">
    <property type="entry name" value="RNA CYTIDINE ACETYLTRANSFERASE"/>
    <property type="match status" value="1"/>
</dbReference>
<dbReference type="HAMAP" id="MF_01886">
    <property type="entry name" value="tRNA_acetyltr_TmcA"/>
    <property type="match status" value="1"/>
</dbReference>
<dbReference type="InterPro" id="IPR007807">
    <property type="entry name" value="TcmA/NAT10_helicase"/>
</dbReference>
<dbReference type="Gene3D" id="3.40.50.11040">
    <property type="match status" value="1"/>
</dbReference>
<dbReference type="InterPro" id="IPR013562">
    <property type="entry name" value="TmcA/NAT10_N"/>
</dbReference>
<dbReference type="Gene3D" id="3.40.50.300">
    <property type="entry name" value="P-loop containing nucleotide triphosphate hydrolases"/>
    <property type="match status" value="1"/>
</dbReference>
<dbReference type="GO" id="GO:0005524">
    <property type="term" value="F:ATP binding"/>
    <property type="evidence" value="ECO:0007669"/>
    <property type="project" value="UniProtKB-UniRule"/>
</dbReference>
<dbReference type="Gene3D" id="1.20.120.890">
    <property type="entry name" value="tRNA(Met) cytidine acetyltransferase, tail domain"/>
    <property type="match status" value="1"/>
</dbReference>
<protein>
    <recommendedName>
        <fullName evidence="9">tRNA(Met) cytidine acetyltransferase TmcA</fullName>
        <ecNumber evidence="9">2.3.1.193</ecNumber>
    </recommendedName>
</protein>
<sequence>MNSIEQYFQALSSLATHRNHRSGITVKGDADWQQSIVQLAIAAYPDQVFQLGGEPQMGVERYLAYNKGQQFLGQECRLLLIDLRDGFDANSLTSVLGTVRGGGLVLFLLNQHVCDDLSYAWLARACSQFACIEQHKPLPVIPVEGTLRSPETSIKDALSQTEQQSFDSHRLGLKNLAQQDEAIERIIKVVSGHRRRPLVLTADRGRGKTSALGIAAARLIQDRFTQNKAMRILVTSPVIKNLAPLFEHAQRLLPEALRTKLALTWHNSVIEFIAPDELLRCKPSCDLLLVDEAAAIPLPLLFSIVAHYHRVVFSTTIHGYEGCGRGFTLKFQTWLRQHRPGAHFYHMDLPIRWATQDPLEQWQYQTFLLDAELSEVDDVSDANSRLRLYDQQALFSSPRLLRECFALLVNAHYQTTPNDLMLLLSDASIKLWARFEGEVCVGCIIGVEEGGLSAELVAQIRQGKRRPKGQLIATTLANHLGLDIAAQEPSLRIMRIAVHPAWQSRGIGSLMLTELQNNRDYQFCSTSYGVTDSLLHFWLSNGYVAVKLGSQRDQASGCHSLAMVKGAAEWIVQAESLFNSSFAYQLKDAFREIEPSLVASLLRQSKTNDSYQQSEDVSRLKFALIESYIAGGTNYENVAPFIEQALLTQGAKVDSALLIRKVIQQWGWEACAQEFGLVGRKKIEQALRDELQRWVSKL</sequence>
<evidence type="ECO:0000313" key="11">
    <source>
        <dbReference type="EMBL" id="ANU39031.1"/>
    </source>
</evidence>
<evidence type="ECO:0000259" key="10">
    <source>
        <dbReference type="PROSITE" id="PS51186"/>
    </source>
</evidence>
<reference evidence="11 12" key="1">
    <citation type="submission" date="2016-07" db="EMBL/GenBank/DDBJ databases">
        <title>Genome sequencing of Vibrio scophthalmi strain VS-05, an isolated from Paralichthys olivaceus.</title>
        <authorList>
            <person name="Han H.-J."/>
        </authorList>
    </citation>
    <scope>NUCLEOTIDE SEQUENCE [LARGE SCALE GENOMIC DNA]</scope>
    <source>
        <strain evidence="11 12">VS-05</strain>
    </source>
</reference>
<dbReference type="Pfam" id="PF13718">
    <property type="entry name" value="GNAT_acetyltr_2"/>
    <property type="match status" value="1"/>
</dbReference>
<dbReference type="InterPro" id="IPR038321">
    <property type="entry name" value="TmcA_C_sf"/>
</dbReference>
<evidence type="ECO:0000256" key="1">
    <source>
        <dbReference type="ARBA" id="ARBA00022490"/>
    </source>
</evidence>
<comment type="subcellular location">
    <subcellularLocation>
        <location evidence="9">Cytoplasm</location>
    </subcellularLocation>
</comment>
<keyword evidence="6 9" id="KW-0067">ATP-binding</keyword>
<feature type="binding site" evidence="9">
    <location>
        <position position="179"/>
    </location>
    <ligand>
        <name>ATP</name>
        <dbReference type="ChEBI" id="CHEBI:30616"/>
    </ligand>
</feature>
<dbReference type="GO" id="GO:1904812">
    <property type="term" value="P:rRNA acetylation involved in maturation of SSU-rRNA"/>
    <property type="evidence" value="ECO:0007669"/>
    <property type="project" value="TreeGrafter"/>
</dbReference>
<dbReference type="GO" id="GO:0051392">
    <property type="term" value="F:tRNA cytidine N4-acetyltransferase activity"/>
    <property type="evidence" value="ECO:0007669"/>
    <property type="project" value="UniProtKB-UniRule"/>
</dbReference>
<dbReference type="InterPro" id="IPR024914">
    <property type="entry name" value="tRNA_acetyltr_TmcA"/>
</dbReference>
<dbReference type="InterPro" id="IPR000182">
    <property type="entry name" value="GNAT_dom"/>
</dbReference>
<keyword evidence="2 9" id="KW-0820">tRNA-binding</keyword>
<comment type="catalytic activity">
    <reaction evidence="9">
        <text>cytidine(34) in elongator tRNA(Met) + acetyl-CoA + ATP + H2O = N(4)-acetylcytidine(34) in elongator tRNA(Met) + ADP + phosphate + CoA + H(+)</text>
        <dbReference type="Rhea" id="RHEA:43788"/>
        <dbReference type="Rhea" id="RHEA-COMP:10693"/>
        <dbReference type="Rhea" id="RHEA-COMP:10694"/>
        <dbReference type="ChEBI" id="CHEBI:15377"/>
        <dbReference type="ChEBI" id="CHEBI:15378"/>
        <dbReference type="ChEBI" id="CHEBI:30616"/>
        <dbReference type="ChEBI" id="CHEBI:43474"/>
        <dbReference type="ChEBI" id="CHEBI:57287"/>
        <dbReference type="ChEBI" id="CHEBI:57288"/>
        <dbReference type="ChEBI" id="CHEBI:74900"/>
        <dbReference type="ChEBI" id="CHEBI:82748"/>
        <dbReference type="ChEBI" id="CHEBI:456216"/>
        <dbReference type="EC" id="2.3.1.193"/>
    </reaction>
</comment>
<gene>
    <name evidence="9 11" type="primary">tmcA</name>
    <name evidence="11" type="ORF">VSVS05_03995</name>
</gene>
<dbReference type="CDD" id="cd04301">
    <property type="entry name" value="NAT_SF"/>
    <property type="match status" value="1"/>
</dbReference>
<dbReference type="RefSeq" id="WP_065546638.1">
    <property type="nucleotide sequence ID" value="NZ_CP016415.1"/>
</dbReference>
<dbReference type="Pfam" id="PF08351">
    <property type="entry name" value="TmcA_N"/>
    <property type="match status" value="1"/>
</dbReference>
<dbReference type="AlphaFoldDB" id="A0A1C7FGH0"/>
<dbReference type="STRING" id="45658.VSVS12_03194"/>
<keyword evidence="5 9" id="KW-0547">Nucleotide-binding</keyword>
<evidence type="ECO:0000256" key="2">
    <source>
        <dbReference type="ARBA" id="ARBA00022555"/>
    </source>
</evidence>
<evidence type="ECO:0000256" key="8">
    <source>
        <dbReference type="ARBA" id="ARBA00023315"/>
    </source>
</evidence>
<keyword evidence="12" id="KW-1185">Reference proteome</keyword>
<dbReference type="SUPFAM" id="SSF52540">
    <property type="entry name" value="P-loop containing nucleoside triphosphate hydrolases"/>
    <property type="match status" value="1"/>
</dbReference>
<dbReference type="PROSITE" id="PS51186">
    <property type="entry name" value="GNAT"/>
    <property type="match status" value="1"/>
</dbReference>
<evidence type="ECO:0000313" key="12">
    <source>
        <dbReference type="Proteomes" id="UP000092528"/>
    </source>
</evidence>
<keyword evidence="3 9" id="KW-0808">Transferase</keyword>
<keyword evidence="7 9" id="KW-0694">RNA-binding</keyword>
<dbReference type="Pfam" id="PF05127">
    <property type="entry name" value="NAT10_TcmA_helicase"/>
    <property type="match status" value="1"/>
</dbReference>
<proteinExistence type="inferred from homology"/>
<evidence type="ECO:0000256" key="3">
    <source>
        <dbReference type="ARBA" id="ARBA00022679"/>
    </source>
</evidence>
<comment type="caution">
    <text evidence="9">Lacks conserved residue(s) required for the propagation of feature annotation.</text>
</comment>
<dbReference type="GO" id="GO:0002101">
    <property type="term" value="P:tRNA wobble cytosine modification"/>
    <property type="evidence" value="ECO:0007669"/>
    <property type="project" value="UniProtKB-UniRule"/>
</dbReference>
<evidence type="ECO:0000256" key="4">
    <source>
        <dbReference type="ARBA" id="ARBA00022694"/>
    </source>
</evidence>
<feature type="domain" description="N-acetyltransferase" evidence="10">
    <location>
        <begin position="384"/>
        <end position="568"/>
    </location>
</feature>
<evidence type="ECO:0000256" key="7">
    <source>
        <dbReference type="ARBA" id="ARBA00022884"/>
    </source>
</evidence>
<accession>A0A1C7FGH0</accession>
<organism evidence="11 12">
    <name type="scientific">Vibrio scophthalmi</name>
    <dbReference type="NCBI Taxonomy" id="45658"/>
    <lineage>
        <taxon>Bacteria</taxon>
        <taxon>Pseudomonadati</taxon>
        <taxon>Pseudomonadota</taxon>
        <taxon>Gammaproteobacteria</taxon>
        <taxon>Vibrionales</taxon>
        <taxon>Vibrionaceae</taxon>
        <taxon>Vibrio</taxon>
    </lineage>
</organism>
<dbReference type="Proteomes" id="UP000092528">
    <property type="component" value="Chromosome 2"/>
</dbReference>
<dbReference type="InterPro" id="IPR027417">
    <property type="entry name" value="P-loop_NTPase"/>
</dbReference>